<keyword evidence="2" id="KW-0326">Glycosidase</keyword>
<gene>
    <name evidence="3" type="ORF">DW084_02185</name>
    <name evidence="2" type="ORF">P7I32_05355</name>
</gene>
<reference evidence="2" key="2">
    <citation type="submission" date="2023-03" db="EMBL/GenBank/DDBJ databases">
        <authorList>
            <person name="Shen W."/>
            <person name="Cai J."/>
        </authorList>
    </citation>
    <scope>NUCLEOTIDE SEQUENCE</scope>
    <source>
        <strain evidence="2">K72-2</strain>
    </source>
</reference>
<feature type="domain" description="Mannosylglycerate hydrolase MGH1-like glycoside hydrolase" evidence="1">
    <location>
        <begin position="85"/>
        <end position="423"/>
    </location>
</feature>
<dbReference type="InterPro" id="IPR008928">
    <property type="entry name" value="6-hairpin_glycosidase_sf"/>
</dbReference>
<dbReference type="InterPro" id="IPR054491">
    <property type="entry name" value="MGH1-like_GH"/>
</dbReference>
<comment type="caution">
    <text evidence="3">The sequence shown here is derived from an EMBL/GenBank/DDBJ whole genome shotgun (WGS) entry which is preliminary data.</text>
</comment>
<dbReference type="GO" id="GO:0005975">
    <property type="term" value="P:carbohydrate metabolic process"/>
    <property type="evidence" value="ECO:0007669"/>
    <property type="project" value="InterPro"/>
</dbReference>
<protein>
    <submittedName>
        <fullName evidence="2">Trehalase family glycosidase</fullName>
    </submittedName>
</protein>
<proteinExistence type="predicted"/>
<dbReference type="Gene3D" id="1.50.10.10">
    <property type="match status" value="1"/>
</dbReference>
<dbReference type="Pfam" id="PF22422">
    <property type="entry name" value="MGH1-like_GH"/>
    <property type="match status" value="1"/>
</dbReference>
<sequence>MRENLIKKYIDTFNHNDEELYSQCISNADAETWMMQNVPVFTCNQPLFEEAYYFRWWVFRKHLKATPEGTIITEFLPPVRWSGPYNSINCAVGHHLSEARWLKCGRELIHEYVDFWFKGSGNQYAYSSWIIDAIKNYAILWSDAEYGVQLLPHLVTFYQEIETHHLTRYGLFWSNDDRDAMECSISGSGLRPTLNSYMYANALGIAYFAEQAGDSSLAKDYRNKASLLKQNIIKYLWDSEEEFFKVIPLEDKDAQIATFDFKQIPKQHNVKELIGYLPWLFGIAEDTHARAWRYLSDPMCFHGEYGLTTAARDHLCYNLPSEKNHECLWNGPSWPFATTQTINAMIASRQNKNSSLKATDISRELLTYANSFYRNKADGTKVNWLDENIDPDTGEWLSRKILKDQNWPIGKGGYERGKDYNHSAYSDLFIRGYCGIHLSDEGLLTIDPIKDTTLEYFSFEDLPMKGDFISVWYDRSGEHFGKGVGITVLIDGKHYQSKNKIEISL</sequence>
<dbReference type="RefSeq" id="WP_151195172.1">
    <property type="nucleotide sequence ID" value="NZ_JADKZT010000002.1"/>
</dbReference>
<dbReference type="Proteomes" id="UP001268896">
    <property type="component" value="Unassembled WGS sequence"/>
</dbReference>
<accession>A0A415EXH2</accession>
<dbReference type="EMBL" id="JARQDV010000002">
    <property type="protein sequence ID" value="MDT2964027.1"/>
    <property type="molecule type" value="Genomic_DNA"/>
</dbReference>
<dbReference type="EMBL" id="QRMZ01000002">
    <property type="protein sequence ID" value="RHK07953.1"/>
    <property type="molecule type" value="Genomic_DNA"/>
</dbReference>
<keyword evidence="2" id="KW-0378">Hydrolase</keyword>
<reference evidence="3 4" key="1">
    <citation type="submission" date="2018-08" db="EMBL/GenBank/DDBJ databases">
        <title>A genome reference for cultivated species of the human gut microbiota.</title>
        <authorList>
            <person name="Zou Y."/>
            <person name="Xue W."/>
            <person name="Luo G."/>
        </authorList>
    </citation>
    <scope>NUCLEOTIDE SEQUENCE [LARGE SCALE GENOMIC DNA]</scope>
    <source>
        <strain evidence="3 4">AF48-16</strain>
    </source>
</reference>
<evidence type="ECO:0000259" key="1">
    <source>
        <dbReference type="Pfam" id="PF22422"/>
    </source>
</evidence>
<dbReference type="SUPFAM" id="SSF48208">
    <property type="entry name" value="Six-hairpin glycosidases"/>
    <property type="match status" value="1"/>
</dbReference>
<dbReference type="InterPro" id="IPR012341">
    <property type="entry name" value="6hp_glycosidase-like_sf"/>
</dbReference>
<dbReference type="Proteomes" id="UP000286288">
    <property type="component" value="Unassembled WGS sequence"/>
</dbReference>
<dbReference type="AlphaFoldDB" id="A0A415EXH2"/>
<name>A0A415EXH2_ENTCA</name>
<organism evidence="3 4">
    <name type="scientific">Enterococcus casseliflavus</name>
    <name type="common">Enterococcus flavescens</name>
    <dbReference type="NCBI Taxonomy" id="37734"/>
    <lineage>
        <taxon>Bacteria</taxon>
        <taxon>Bacillati</taxon>
        <taxon>Bacillota</taxon>
        <taxon>Bacilli</taxon>
        <taxon>Lactobacillales</taxon>
        <taxon>Enterococcaceae</taxon>
        <taxon>Enterococcus</taxon>
    </lineage>
</organism>
<evidence type="ECO:0000313" key="4">
    <source>
        <dbReference type="Proteomes" id="UP000286288"/>
    </source>
</evidence>
<dbReference type="GO" id="GO:0016798">
    <property type="term" value="F:hydrolase activity, acting on glycosyl bonds"/>
    <property type="evidence" value="ECO:0007669"/>
    <property type="project" value="UniProtKB-KW"/>
</dbReference>
<evidence type="ECO:0000313" key="2">
    <source>
        <dbReference type="EMBL" id="MDT2964027.1"/>
    </source>
</evidence>
<evidence type="ECO:0000313" key="3">
    <source>
        <dbReference type="EMBL" id="RHK07953.1"/>
    </source>
</evidence>